<dbReference type="SUPFAM" id="SSF88723">
    <property type="entry name" value="PIN domain-like"/>
    <property type="match status" value="1"/>
</dbReference>
<gene>
    <name evidence="9" type="ORF">YASMINEVIRUS_347</name>
</gene>
<keyword evidence="2 9" id="KW-0255">Endonuclease</keyword>
<dbReference type="GO" id="GO:0017108">
    <property type="term" value="F:5'-flap endonuclease activity"/>
    <property type="evidence" value="ECO:0007669"/>
    <property type="project" value="TreeGrafter"/>
</dbReference>
<proteinExistence type="predicted"/>
<dbReference type="Proteomes" id="UP000594342">
    <property type="component" value="Unassembled WGS sequence"/>
</dbReference>
<evidence type="ECO:0000313" key="10">
    <source>
        <dbReference type="Proteomes" id="UP000594342"/>
    </source>
</evidence>
<dbReference type="InterPro" id="IPR006084">
    <property type="entry name" value="XPG/Rad2"/>
</dbReference>
<comment type="caution">
    <text evidence="9">The sequence shown here is derived from an EMBL/GenBank/DDBJ whole genome shotgun (WGS) entry which is preliminary data.</text>
</comment>
<dbReference type="PRINTS" id="PR00853">
    <property type="entry name" value="XPGRADSUPER"/>
</dbReference>
<dbReference type="InterPro" id="IPR019974">
    <property type="entry name" value="XPG_CS"/>
</dbReference>
<feature type="domain" description="XPG N-terminal" evidence="8">
    <location>
        <begin position="1"/>
        <end position="110"/>
    </location>
</feature>
<dbReference type="InterPro" id="IPR006085">
    <property type="entry name" value="XPG_DNA_repair_N"/>
</dbReference>
<keyword evidence="4" id="KW-0460">Magnesium</keyword>
<dbReference type="PROSITE" id="PS00841">
    <property type="entry name" value="XPG_1"/>
    <property type="match status" value="1"/>
</dbReference>
<dbReference type="PANTHER" id="PTHR11081:SF9">
    <property type="entry name" value="FLAP ENDONUCLEASE 1"/>
    <property type="match status" value="1"/>
</dbReference>
<protein>
    <submittedName>
        <fullName evidence="9">Flap endonuclease-1</fullName>
    </submittedName>
</protein>
<dbReference type="InterPro" id="IPR006086">
    <property type="entry name" value="XPG-I_dom"/>
</dbReference>
<evidence type="ECO:0000256" key="4">
    <source>
        <dbReference type="ARBA" id="ARBA00022842"/>
    </source>
</evidence>
<dbReference type="Gene3D" id="3.40.50.1010">
    <property type="entry name" value="5'-nuclease"/>
    <property type="match status" value="1"/>
</dbReference>
<dbReference type="GO" id="GO:0046872">
    <property type="term" value="F:metal ion binding"/>
    <property type="evidence" value="ECO:0007669"/>
    <property type="project" value="UniProtKB-KW"/>
</dbReference>
<evidence type="ECO:0000256" key="2">
    <source>
        <dbReference type="ARBA" id="ARBA00022759"/>
    </source>
</evidence>
<dbReference type="Pfam" id="PF00867">
    <property type="entry name" value="XPG_I"/>
    <property type="match status" value="1"/>
</dbReference>
<evidence type="ECO:0000313" key="9">
    <source>
        <dbReference type="EMBL" id="VBB17884.1"/>
    </source>
</evidence>
<feature type="domain" description="XPG-I" evidence="7">
    <location>
        <begin position="160"/>
        <end position="231"/>
    </location>
</feature>
<sequence length="508" mass="56816">MGVPGAMKRIMGSNPRKLFLRNLSGYPDRDNLKVVIDGQSMTCRYSIGSLNSKKYVLDRKGKKIPEIYYLFIIAVRFIKAGITPVFVFDGRAPSLKAETVEKRGQSKDKAEEMAEEMMEDHLEDDSKQQNDEELEEYIKCLKRSYRPDMDNIENAKLLLGYMGVPVVDAPGEADAQCAAIAHHYSSTVLGVITDDFDALMCGAPGVLKMPSLGSNTIDHYTLADTLENLTMSMRRVIRKSSDPVIKKLYAEREVTLDLSHMVEIGCMMGNDYGPGLRFKHSGDKFEAILELYAKNELSLDNVLSSLSGSLSQDYIKRMQDSRDLYTKVEVLNPESLNLSMTEPSVEMVTKMCSEFISENDIMNTVTMLVNTYRSKNRKFDRNYRVPLDNEPASTDHYGDRYGDRYGSKRYGPWDSTGADSFGSFASYKQRYAKEQAKHLTSGTTRGFGGSPPKTYGSGATKSYNSGGAQAKTVGFGTKTSFRIEDSCHAEASKSWPEALYRRQITLTG</sequence>
<evidence type="ECO:0000256" key="6">
    <source>
        <dbReference type="SAM" id="MobiDB-lite"/>
    </source>
</evidence>
<keyword evidence="10" id="KW-1185">Reference proteome</keyword>
<dbReference type="EMBL" id="UPSH01000001">
    <property type="protein sequence ID" value="VBB17884.1"/>
    <property type="molecule type" value="Genomic_DNA"/>
</dbReference>
<dbReference type="PROSITE" id="PS00842">
    <property type="entry name" value="XPG_2"/>
    <property type="match status" value="1"/>
</dbReference>
<evidence type="ECO:0000256" key="1">
    <source>
        <dbReference type="ARBA" id="ARBA00022723"/>
    </source>
</evidence>
<organism evidence="9 10">
    <name type="scientific">Yasminevirus sp. GU-2018</name>
    <dbReference type="NCBI Taxonomy" id="2420051"/>
    <lineage>
        <taxon>Viruses</taxon>
        <taxon>Varidnaviria</taxon>
        <taxon>Bamfordvirae</taxon>
        <taxon>Nucleocytoviricota</taxon>
        <taxon>Megaviricetes</taxon>
        <taxon>Imitervirales</taxon>
        <taxon>Mimiviridae</taxon>
        <taxon>Klosneuvirinae</taxon>
        <taxon>Yasminevirus</taxon>
        <taxon>Yasminevirus saudimassiliense</taxon>
    </lineage>
</organism>
<dbReference type="SMART" id="SM00485">
    <property type="entry name" value="XPGN"/>
    <property type="match status" value="1"/>
</dbReference>
<feature type="compositionally biased region" description="Polar residues" evidence="6">
    <location>
        <begin position="457"/>
        <end position="467"/>
    </location>
</feature>
<keyword evidence="5" id="KW-0234">DNA repair</keyword>
<dbReference type="Pfam" id="PF00752">
    <property type="entry name" value="XPG_N"/>
    <property type="match status" value="1"/>
</dbReference>
<dbReference type="SMART" id="SM00484">
    <property type="entry name" value="XPGI"/>
    <property type="match status" value="1"/>
</dbReference>
<feature type="region of interest" description="Disordered" evidence="6">
    <location>
        <begin position="438"/>
        <end position="469"/>
    </location>
</feature>
<keyword evidence="2 9" id="KW-0378">Hydrolase</keyword>
<keyword evidence="1" id="KW-0479">Metal-binding</keyword>
<accession>A0A5K0U8T3</accession>
<keyword evidence="2 9" id="KW-0540">Nuclease</keyword>
<evidence type="ECO:0000256" key="3">
    <source>
        <dbReference type="ARBA" id="ARBA00022763"/>
    </source>
</evidence>
<dbReference type="InterPro" id="IPR029060">
    <property type="entry name" value="PIN-like_dom_sf"/>
</dbReference>
<keyword evidence="3" id="KW-0227">DNA damage</keyword>
<evidence type="ECO:0000259" key="8">
    <source>
        <dbReference type="SMART" id="SM00485"/>
    </source>
</evidence>
<dbReference type="GO" id="GO:0006281">
    <property type="term" value="P:DNA repair"/>
    <property type="evidence" value="ECO:0007669"/>
    <property type="project" value="UniProtKB-KW"/>
</dbReference>
<dbReference type="PANTHER" id="PTHR11081">
    <property type="entry name" value="FLAP ENDONUCLEASE FAMILY MEMBER"/>
    <property type="match status" value="1"/>
</dbReference>
<evidence type="ECO:0000256" key="5">
    <source>
        <dbReference type="ARBA" id="ARBA00023204"/>
    </source>
</evidence>
<name>A0A5K0U8T3_9VIRU</name>
<evidence type="ECO:0000259" key="7">
    <source>
        <dbReference type="SMART" id="SM00484"/>
    </source>
</evidence>
<reference evidence="9 10" key="1">
    <citation type="submission" date="2018-10" db="EMBL/GenBank/DDBJ databases">
        <authorList>
            <consortium name="IHU Genomes"/>
        </authorList>
    </citation>
    <scope>NUCLEOTIDE SEQUENCE [LARGE SCALE GENOMIC DNA]</scope>
    <source>
        <strain evidence="9 10">A1</strain>
    </source>
</reference>